<dbReference type="PANTHER" id="PTHR45831:SF2">
    <property type="entry name" value="LD24721P"/>
    <property type="match status" value="1"/>
</dbReference>
<dbReference type="EMBL" id="CP120631">
    <property type="protein sequence ID" value="WEW61588.1"/>
    <property type="molecule type" value="Genomic_DNA"/>
</dbReference>
<feature type="repeat" description="TPR" evidence="4">
    <location>
        <begin position="143"/>
        <end position="176"/>
    </location>
</feature>
<dbReference type="FunFam" id="1.10.260.100:FF:000011">
    <property type="entry name" value="TPR Domain containing protein"/>
    <property type="match status" value="1"/>
</dbReference>
<dbReference type="SMART" id="SM00028">
    <property type="entry name" value="TPR"/>
    <property type="match status" value="3"/>
</dbReference>
<keyword evidence="8" id="KW-1185">Reference proteome</keyword>
<evidence type="ECO:0000259" key="6">
    <source>
        <dbReference type="Pfam" id="PF16546"/>
    </source>
</evidence>
<dbReference type="Pfam" id="PF13414">
    <property type="entry name" value="TPR_11"/>
    <property type="match status" value="1"/>
</dbReference>
<proteinExistence type="inferred from homology"/>
<dbReference type="GO" id="GO:0060090">
    <property type="term" value="F:molecular adaptor activity"/>
    <property type="evidence" value="ECO:0007669"/>
    <property type="project" value="TreeGrafter"/>
</dbReference>
<feature type="repeat" description="TPR" evidence="4">
    <location>
        <begin position="75"/>
        <end position="108"/>
    </location>
</feature>
<dbReference type="GO" id="GO:0006620">
    <property type="term" value="P:post-translational protein targeting to endoplasmic reticulum membrane"/>
    <property type="evidence" value="ECO:0007669"/>
    <property type="project" value="TreeGrafter"/>
</dbReference>
<dbReference type="Proteomes" id="UP001219355">
    <property type="component" value="Chromosome 5"/>
</dbReference>
<dbReference type="FunFam" id="1.25.40.10:FF:000207">
    <property type="entry name" value="Small glutamine-rich tetratricopeptide repeat-containing protein"/>
    <property type="match status" value="1"/>
</dbReference>
<feature type="compositionally biased region" description="Gly residues" evidence="5">
    <location>
        <begin position="283"/>
        <end position="292"/>
    </location>
</feature>
<feature type="region of interest" description="Disordered" evidence="5">
    <location>
        <begin position="279"/>
        <end position="327"/>
    </location>
</feature>
<reference evidence="7" key="1">
    <citation type="submission" date="2023-03" db="EMBL/GenBank/DDBJ databases">
        <title>Emydomyces testavorans Genome Sequence.</title>
        <authorList>
            <person name="Hoyer L."/>
        </authorList>
    </citation>
    <scope>NUCLEOTIDE SEQUENCE</scope>
    <source>
        <strain evidence="7">16-2883</strain>
    </source>
</reference>
<feature type="region of interest" description="Disordered" evidence="5">
    <location>
        <begin position="45"/>
        <end position="83"/>
    </location>
</feature>
<feature type="compositionally biased region" description="Gly residues" evidence="5">
    <location>
        <begin position="313"/>
        <end position="327"/>
    </location>
</feature>
<comment type="similarity">
    <text evidence="1">Belongs to the SGT family.</text>
</comment>
<dbReference type="Pfam" id="PF16546">
    <property type="entry name" value="SGTA_dimer"/>
    <property type="match status" value="1"/>
</dbReference>
<protein>
    <submittedName>
        <fullName evidence="7">Small glutamine-rich tetratricopeptide repeat-containing protein 2</fullName>
    </submittedName>
</protein>
<dbReference type="SUPFAM" id="SSF48452">
    <property type="entry name" value="TPR-like"/>
    <property type="match status" value="1"/>
</dbReference>
<sequence>MEIAQSCIADTFKVDPSDKTAMQDALGGQSLLSIYTVYEKLRGKGIPSAPGKDTGNEPKPATSSKPTPGAPTEESDRLKSEGNAAMARKDYTEAISLYTKALEIAPANPIYLSNRAAAFSASGNHTKAIEDAEVAVAADPKYVKAWSRLGLARFALGDAKGAAEAYEKGIEAEGNGGSDGMKKGLETARKRIEEMEKKDNEPPAEDVDDASGTTRGAGGMPDLSSLAGMLGGGGRGGGGGMPDLSSIMSNPMFANMAQNIMSNPDMLNNLMNNPRLRQMAENFGGGQGGGGLPDMSSLMNDPGLAEMARNLMGGSGGGGGRGAGRGQ</sequence>
<name>A0AAF0ILC4_9EURO</name>
<dbReference type="GO" id="GO:0072380">
    <property type="term" value="C:TRC complex"/>
    <property type="evidence" value="ECO:0007669"/>
    <property type="project" value="TreeGrafter"/>
</dbReference>
<dbReference type="InterPro" id="IPR019734">
    <property type="entry name" value="TPR_rpt"/>
</dbReference>
<dbReference type="InterPro" id="IPR032374">
    <property type="entry name" value="SGTA_dimer"/>
</dbReference>
<evidence type="ECO:0000256" key="1">
    <source>
        <dbReference type="ARBA" id="ARBA00008175"/>
    </source>
</evidence>
<evidence type="ECO:0000256" key="3">
    <source>
        <dbReference type="ARBA" id="ARBA00022803"/>
    </source>
</evidence>
<feature type="compositionally biased region" description="Gly residues" evidence="5">
    <location>
        <begin position="229"/>
        <end position="241"/>
    </location>
</feature>
<dbReference type="InterPro" id="IPR047150">
    <property type="entry name" value="SGT"/>
</dbReference>
<dbReference type="Pfam" id="PF13181">
    <property type="entry name" value="TPR_8"/>
    <property type="match status" value="1"/>
</dbReference>
<dbReference type="Gene3D" id="1.25.40.10">
    <property type="entry name" value="Tetratricopeptide repeat domain"/>
    <property type="match status" value="1"/>
</dbReference>
<organism evidence="7 8">
    <name type="scientific">Emydomyces testavorans</name>
    <dbReference type="NCBI Taxonomy" id="2070801"/>
    <lineage>
        <taxon>Eukaryota</taxon>
        <taxon>Fungi</taxon>
        <taxon>Dikarya</taxon>
        <taxon>Ascomycota</taxon>
        <taxon>Pezizomycotina</taxon>
        <taxon>Eurotiomycetes</taxon>
        <taxon>Eurotiomycetidae</taxon>
        <taxon>Onygenales</taxon>
        <taxon>Nannizziopsiaceae</taxon>
        <taxon>Emydomyces</taxon>
    </lineage>
</organism>
<accession>A0AAF0ILC4</accession>
<dbReference type="PROSITE" id="PS50005">
    <property type="entry name" value="TPR"/>
    <property type="match status" value="2"/>
</dbReference>
<dbReference type="GO" id="GO:0016020">
    <property type="term" value="C:membrane"/>
    <property type="evidence" value="ECO:0007669"/>
    <property type="project" value="TreeGrafter"/>
</dbReference>
<dbReference type="Gene3D" id="1.10.260.100">
    <property type="match status" value="1"/>
</dbReference>
<dbReference type="Gene3D" id="1.20.5.420">
    <property type="entry name" value="Immunoglobulin FC, subunit C"/>
    <property type="match status" value="1"/>
</dbReference>
<keyword evidence="3 4" id="KW-0802">TPR repeat</keyword>
<evidence type="ECO:0000313" key="7">
    <source>
        <dbReference type="EMBL" id="WEW61588.1"/>
    </source>
</evidence>
<evidence type="ECO:0000256" key="5">
    <source>
        <dbReference type="SAM" id="MobiDB-lite"/>
    </source>
</evidence>
<feature type="region of interest" description="Disordered" evidence="5">
    <location>
        <begin position="194"/>
        <end position="243"/>
    </location>
</feature>
<feature type="domain" description="SGTA homodimerisation" evidence="6">
    <location>
        <begin position="1"/>
        <end position="36"/>
    </location>
</feature>
<dbReference type="InterPro" id="IPR011990">
    <property type="entry name" value="TPR-like_helical_dom_sf"/>
</dbReference>
<evidence type="ECO:0000313" key="8">
    <source>
        <dbReference type="Proteomes" id="UP001219355"/>
    </source>
</evidence>
<gene>
    <name evidence="7" type="primary">sgt2</name>
    <name evidence="7" type="ORF">PRK78_007079</name>
</gene>
<evidence type="ECO:0000256" key="2">
    <source>
        <dbReference type="ARBA" id="ARBA00022737"/>
    </source>
</evidence>
<dbReference type="PANTHER" id="PTHR45831">
    <property type="entry name" value="LD24721P"/>
    <property type="match status" value="1"/>
</dbReference>
<dbReference type="AlphaFoldDB" id="A0AAF0ILC4"/>
<evidence type="ECO:0000256" key="4">
    <source>
        <dbReference type="PROSITE-ProRule" id="PRU00339"/>
    </source>
</evidence>
<keyword evidence="2" id="KW-0677">Repeat</keyword>